<dbReference type="OrthoDB" id="1188001at2"/>
<reference evidence="2 3" key="1">
    <citation type="submission" date="2016-03" db="EMBL/GenBank/DDBJ databases">
        <title>Pediococcus and Lactobacillus from brewery environment - whole genome sequencing and assembly.</title>
        <authorList>
            <person name="Behr J."/>
            <person name="Geissler A.J."/>
            <person name="Vogel R.F."/>
        </authorList>
    </citation>
    <scope>NUCLEOTIDE SEQUENCE [LARGE SCALE GENOMIC DNA]</scope>
    <source>
        <strain evidence="2 3">TMW 1.1989</strain>
    </source>
</reference>
<dbReference type="PROSITE" id="PS00383">
    <property type="entry name" value="TYR_PHOSPHATASE_1"/>
    <property type="match status" value="1"/>
</dbReference>
<sequence>MVEQTANQALPITTGSNFRELGGYESQNGQHVKYHKLVRSGLLGELNSRDLTYLSDYGVRQDIDFRSNDEVTQTPDKVPVRATYHYLPVFDYDQTQNSQSMHELEIEYRDNPNSGHERMLKVYHNLIADPHAKKVYHDFFATLLANTEDNEAVLFHCTAGKDRTGMGAVFLLTALGVDRETIKADYLLTNTIAAPHIEHRLAELKSLNAHQNVVTNIQSLLTVHPDYLATALTEIKHEAGDLKNYLHTDLDLSDHDIKELQQIYLV</sequence>
<dbReference type="Proteomes" id="UP000078582">
    <property type="component" value="Chromosome"/>
</dbReference>
<keyword evidence="3" id="KW-1185">Reference proteome</keyword>
<dbReference type="GeneID" id="42981670"/>
<name>A0A192H1Y2_9LACO</name>
<dbReference type="RefSeq" id="WP_068225636.1">
    <property type="nucleotide sequence ID" value="NZ_CP014623.1"/>
</dbReference>
<dbReference type="Gene3D" id="3.90.190.10">
    <property type="entry name" value="Protein tyrosine phosphatase superfamily"/>
    <property type="match status" value="1"/>
</dbReference>
<dbReference type="Pfam" id="PF13350">
    <property type="entry name" value="Y_phosphatase3"/>
    <property type="match status" value="1"/>
</dbReference>
<gene>
    <name evidence="2" type="ORF">AYR53_05340</name>
</gene>
<dbReference type="EMBL" id="CP014873">
    <property type="protein sequence ID" value="ANK62247.1"/>
    <property type="molecule type" value="Genomic_DNA"/>
</dbReference>
<evidence type="ECO:0000313" key="3">
    <source>
        <dbReference type="Proteomes" id="UP000078582"/>
    </source>
</evidence>
<dbReference type="PANTHER" id="PTHR31126">
    <property type="entry name" value="TYROSINE-PROTEIN PHOSPHATASE"/>
    <property type="match status" value="1"/>
</dbReference>
<dbReference type="PANTHER" id="PTHR31126:SF1">
    <property type="entry name" value="TYROSINE SPECIFIC PROTEIN PHOSPHATASES DOMAIN-CONTAINING PROTEIN"/>
    <property type="match status" value="1"/>
</dbReference>
<dbReference type="GO" id="GO:0004721">
    <property type="term" value="F:phosphoprotein phosphatase activity"/>
    <property type="evidence" value="ECO:0007669"/>
    <property type="project" value="InterPro"/>
</dbReference>
<comment type="similarity">
    <text evidence="1">Belongs to the protein-tyrosine phosphatase family.</text>
</comment>
<dbReference type="AlphaFoldDB" id="A0A192H1Y2"/>
<dbReference type="InterPro" id="IPR029021">
    <property type="entry name" value="Prot-tyrosine_phosphatase-like"/>
</dbReference>
<accession>A0A192H1Y2</accession>
<dbReference type="InterPro" id="IPR026893">
    <property type="entry name" value="Tyr/Ser_Pase_IphP-type"/>
</dbReference>
<proteinExistence type="inferred from homology"/>
<organism evidence="2 3">
    <name type="scientific">Loigolactobacillus backii</name>
    <dbReference type="NCBI Taxonomy" id="375175"/>
    <lineage>
        <taxon>Bacteria</taxon>
        <taxon>Bacillati</taxon>
        <taxon>Bacillota</taxon>
        <taxon>Bacilli</taxon>
        <taxon>Lactobacillales</taxon>
        <taxon>Lactobacillaceae</taxon>
        <taxon>Loigolactobacillus</taxon>
    </lineage>
</organism>
<evidence type="ECO:0000256" key="1">
    <source>
        <dbReference type="ARBA" id="ARBA00009580"/>
    </source>
</evidence>
<dbReference type="InterPro" id="IPR016130">
    <property type="entry name" value="Tyr_Pase_AS"/>
</dbReference>
<dbReference type="SUPFAM" id="SSF52799">
    <property type="entry name" value="(Phosphotyrosine protein) phosphatases II"/>
    <property type="match status" value="1"/>
</dbReference>
<dbReference type="KEGG" id="lbt:AYR52_08665"/>
<protein>
    <submittedName>
        <fullName evidence="2">Protein tyrosine phosphatase</fullName>
    </submittedName>
</protein>
<evidence type="ECO:0000313" key="2">
    <source>
        <dbReference type="EMBL" id="ANK62247.1"/>
    </source>
</evidence>
<dbReference type="STRING" id="375175.AYR53_05340"/>